<reference evidence="2 3" key="1">
    <citation type="submission" date="2019-05" db="EMBL/GenBank/DDBJ databases">
        <title>Another draft genome of Portunus trituberculatus and its Hox gene families provides insights of decapod evolution.</title>
        <authorList>
            <person name="Jeong J.-H."/>
            <person name="Song I."/>
            <person name="Kim S."/>
            <person name="Choi T."/>
            <person name="Kim D."/>
            <person name="Ryu S."/>
            <person name="Kim W."/>
        </authorList>
    </citation>
    <scope>NUCLEOTIDE SEQUENCE [LARGE SCALE GENOMIC DNA]</scope>
    <source>
        <tissue evidence="2">Muscle</tissue>
    </source>
</reference>
<evidence type="ECO:0000256" key="1">
    <source>
        <dbReference type="SAM" id="MobiDB-lite"/>
    </source>
</evidence>
<evidence type="ECO:0000313" key="3">
    <source>
        <dbReference type="Proteomes" id="UP000324222"/>
    </source>
</evidence>
<comment type="caution">
    <text evidence="2">The sequence shown here is derived from an EMBL/GenBank/DDBJ whole genome shotgun (WGS) entry which is preliminary data.</text>
</comment>
<organism evidence="2 3">
    <name type="scientific">Portunus trituberculatus</name>
    <name type="common">Swimming crab</name>
    <name type="synonym">Neptunus trituberculatus</name>
    <dbReference type="NCBI Taxonomy" id="210409"/>
    <lineage>
        <taxon>Eukaryota</taxon>
        <taxon>Metazoa</taxon>
        <taxon>Ecdysozoa</taxon>
        <taxon>Arthropoda</taxon>
        <taxon>Crustacea</taxon>
        <taxon>Multicrustacea</taxon>
        <taxon>Malacostraca</taxon>
        <taxon>Eumalacostraca</taxon>
        <taxon>Eucarida</taxon>
        <taxon>Decapoda</taxon>
        <taxon>Pleocyemata</taxon>
        <taxon>Brachyura</taxon>
        <taxon>Eubrachyura</taxon>
        <taxon>Portunoidea</taxon>
        <taxon>Portunidae</taxon>
        <taxon>Portuninae</taxon>
        <taxon>Portunus</taxon>
    </lineage>
</organism>
<dbReference type="Proteomes" id="UP000324222">
    <property type="component" value="Unassembled WGS sequence"/>
</dbReference>
<gene>
    <name evidence="2" type="ORF">E2C01_024753</name>
</gene>
<proteinExistence type="predicted"/>
<protein>
    <submittedName>
        <fullName evidence="2">Uncharacterized protein</fullName>
    </submittedName>
</protein>
<sequence length="151" mass="15702">MRLGGAVGQDMKNKSITWQASRPPLRSPAHRISSPMPRGQFHTIHGQALFVLTPPIPSAVSDLPPEGTNPPGADRAGRLAAISIIGLGGVGGSGRTQSPSSHLLEGMSQQTRKAESLMPHLEGSPGPTECSQDREHLPGPPELVGQSSPSA</sequence>
<keyword evidence="3" id="KW-1185">Reference proteome</keyword>
<feature type="region of interest" description="Disordered" evidence="1">
    <location>
        <begin position="1"/>
        <end position="29"/>
    </location>
</feature>
<feature type="compositionally biased region" description="Polar residues" evidence="1">
    <location>
        <begin position="96"/>
        <end position="111"/>
    </location>
</feature>
<dbReference type="AlphaFoldDB" id="A0A5B7EG03"/>
<evidence type="ECO:0000313" key="2">
    <source>
        <dbReference type="EMBL" id="MPC31464.1"/>
    </source>
</evidence>
<dbReference type="EMBL" id="VSRR010002440">
    <property type="protein sequence ID" value="MPC31464.1"/>
    <property type="molecule type" value="Genomic_DNA"/>
</dbReference>
<feature type="region of interest" description="Disordered" evidence="1">
    <location>
        <begin position="89"/>
        <end position="151"/>
    </location>
</feature>
<accession>A0A5B7EG03</accession>
<name>A0A5B7EG03_PORTR</name>